<organism evidence="1 2">
    <name type="scientific">Avena sativa</name>
    <name type="common">Oat</name>
    <dbReference type="NCBI Taxonomy" id="4498"/>
    <lineage>
        <taxon>Eukaryota</taxon>
        <taxon>Viridiplantae</taxon>
        <taxon>Streptophyta</taxon>
        <taxon>Embryophyta</taxon>
        <taxon>Tracheophyta</taxon>
        <taxon>Spermatophyta</taxon>
        <taxon>Magnoliopsida</taxon>
        <taxon>Liliopsida</taxon>
        <taxon>Poales</taxon>
        <taxon>Poaceae</taxon>
        <taxon>BOP clade</taxon>
        <taxon>Pooideae</taxon>
        <taxon>Poodae</taxon>
        <taxon>Poeae</taxon>
        <taxon>Poeae Chloroplast Group 1 (Aveneae type)</taxon>
        <taxon>Aveninae</taxon>
        <taxon>Avena</taxon>
    </lineage>
</organism>
<protein>
    <submittedName>
        <fullName evidence="1">Uncharacterized protein</fullName>
    </submittedName>
</protein>
<dbReference type="Proteomes" id="UP001732700">
    <property type="component" value="Chromosome 3D"/>
</dbReference>
<sequence>MAIAVAAAIKSFIAIGLPILRDVVGKDLRDDVDTMRRMLDLIHASFKDRSLPTSNLEDEWLKKMNLLEYAIEDVMDCIVTKTPLDIVDSEAAGFLSRAWRFAKRIVTPRSVQISKKIRKLTRRLKDACEIFNLLKEKEKKGSEDAPAEAATHVDVAKDHELLQHLLRTPSESEKKLTVISIVGYGALGNTLLVNNVYGTNEVQNRFPRRTRYNAAGKEAGLVIKEISDQVTPNQNGGSTAVTEHHKTESTRVKDLKGKAVMEDQETENTSLAACSGSSQKDERYLLVIDNVDMDKLLAIINSFDNVEGGIIIVVTTDYTEAIHCKCTPLDLDKGGDQKYIRINDLTNTICKEEAIFREETRTHKQKLKELLVHNYNKSLSSLDLEHCLLYFCMFPRHHLVRWNLLIRRYRAEGIDIGERDGELRRSLEIFIDHHAIQVSENGEVKRCQFPVMMLNHISCESNSNNFLTSSCGSMEIPTSGFGNPVRRLSLHQIIGENDPLRLPDASVYHRLRTLAVFHTGEIANISKLSTYKLLRVLDMKECPVSLTKKELKKICNLPMLKYLSLGDSIDQVPREIAKLQLLQTLAMTKTKTVSVPVEVLELPELKHLLGKFQLYKRDITKKKLKQLLATKSQLQSLSGFVVGDSKEFEQVMSRMKKLRKVKIWCNAGRFTSNVIDAIKKFTKEVPSGTGSLSLECNEYPSGIVNCLQEHGFLTSLKLRGDLKTHLDVQVDRPIIGMEGLGLKGIKVLCLSGTNLSGDEIVRLVTLFLSLEYLKLVEDNLGELKIPAGCLYTLKRLCVVTVSNLDRIIISEDTVLCSLVSLHVLVNTQCVLSGIDIDKLKKLDEITLYSDVANQKEWQRKASGHTRNPKVLFIQRPSAIASASASAA</sequence>
<evidence type="ECO:0000313" key="2">
    <source>
        <dbReference type="Proteomes" id="UP001732700"/>
    </source>
</evidence>
<proteinExistence type="predicted"/>
<evidence type="ECO:0000313" key="1">
    <source>
        <dbReference type="EnsemblPlants" id="AVESA.00010b.r2.3DG0570990.1.CDS"/>
    </source>
</evidence>
<accession>A0ACD5W545</accession>
<keyword evidence="2" id="KW-1185">Reference proteome</keyword>
<name>A0ACD5W545_AVESA</name>
<reference evidence="1" key="1">
    <citation type="submission" date="2021-05" db="EMBL/GenBank/DDBJ databases">
        <authorList>
            <person name="Scholz U."/>
            <person name="Mascher M."/>
            <person name="Fiebig A."/>
        </authorList>
    </citation>
    <scope>NUCLEOTIDE SEQUENCE [LARGE SCALE GENOMIC DNA]</scope>
</reference>
<reference evidence="1" key="2">
    <citation type="submission" date="2025-09" db="UniProtKB">
        <authorList>
            <consortium name="EnsemblPlants"/>
        </authorList>
    </citation>
    <scope>IDENTIFICATION</scope>
</reference>
<dbReference type="EnsemblPlants" id="AVESA.00010b.r2.3DG0570990.1">
    <property type="protein sequence ID" value="AVESA.00010b.r2.3DG0570990.1.CDS"/>
    <property type="gene ID" value="AVESA.00010b.r2.3DG0570990"/>
</dbReference>